<evidence type="ECO:0000313" key="1">
    <source>
        <dbReference type="EMBL" id="AJE32503.1"/>
    </source>
</evidence>
<sequence>MTAVVEALRGLSPAVLVHAESGAPKASAGVLSHQGAQVVPGLGGQVTRLLSGEVRVQSLPDLTGARTFTMLAWFRGGAHSSTRRLVGRENGSTWVTLEVGRDGLPATGIASTNGGWSIRVPGGRRVDDGHWHLIGVVVTRRPGPFGLDSGGVDVRLWVDDDWSRAGYIDPGLFGRAVRLEMTTPVVVGRSAAGASPLVGEAGPVAVFTRALSASQMRGVWGVVPDQSAEFRGWGIAI</sequence>
<dbReference type="Gene3D" id="2.60.120.200">
    <property type="match status" value="1"/>
</dbReference>
<accession>A0A0B5D8F2</accession>
<gene>
    <name evidence="1" type="ORF">B842_03250</name>
</gene>
<dbReference type="OrthoDB" id="9775595at2"/>
<dbReference type="EMBL" id="CP005286">
    <property type="protein sequence ID" value="AJE32503.1"/>
    <property type="molecule type" value="Genomic_DNA"/>
</dbReference>
<organism evidence="1 2">
    <name type="scientific">Corynebacterium humireducens NBRC 106098 = DSM 45392</name>
    <dbReference type="NCBI Taxonomy" id="1223515"/>
    <lineage>
        <taxon>Bacteria</taxon>
        <taxon>Bacillati</taxon>
        <taxon>Actinomycetota</taxon>
        <taxon>Actinomycetes</taxon>
        <taxon>Mycobacteriales</taxon>
        <taxon>Corynebacteriaceae</taxon>
        <taxon>Corynebacterium</taxon>
    </lineage>
</organism>
<protein>
    <recommendedName>
        <fullName evidence="3">LamG domain-containing protein</fullName>
    </recommendedName>
</protein>
<dbReference type="Proteomes" id="UP000031524">
    <property type="component" value="Chromosome"/>
</dbReference>
<dbReference type="Pfam" id="PF13385">
    <property type="entry name" value="Laminin_G_3"/>
    <property type="match status" value="1"/>
</dbReference>
<dbReference type="SUPFAM" id="SSF49899">
    <property type="entry name" value="Concanavalin A-like lectins/glucanases"/>
    <property type="match status" value="1"/>
</dbReference>
<dbReference type="RefSeq" id="WP_040085181.1">
    <property type="nucleotide sequence ID" value="NZ_BCSU01000024.1"/>
</dbReference>
<name>A0A0B5D8F2_9CORY</name>
<dbReference type="KEGG" id="chm:B842_03250"/>
<proteinExistence type="predicted"/>
<reference evidence="1 2" key="1">
    <citation type="submission" date="2013-04" db="EMBL/GenBank/DDBJ databases">
        <title>Complete genome sequence of Corynebacterium humireducens DSM 45392(T), isolated from a wastewater-fed microbial fuel cell.</title>
        <authorList>
            <person name="Ruckert C."/>
            <person name="Albersmeier A."/>
            <person name="Kalinowski J."/>
        </authorList>
    </citation>
    <scope>NUCLEOTIDE SEQUENCE [LARGE SCALE GENOMIC DNA]</scope>
    <source>
        <strain evidence="2">MFC-5</strain>
    </source>
</reference>
<keyword evidence="2" id="KW-1185">Reference proteome</keyword>
<evidence type="ECO:0008006" key="3">
    <source>
        <dbReference type="Google" id="ProtNLM"/>
    </source>
</evidence>
<dbReference type="HOGENOM" id="CLU_1169101_0_0_11"/>
<evidence type="ECO:0000313" key="2">
    <source>
        <dbReference type="Proteomes" id="UP000031524"/>
    </source>
</evidence>
<dbReference type="AlphaFoldDB" id="A0A0B5D8F2"/>
<dbReference type="InterPro" id="IPR013320">
    <property type="entry name" value="ConA-like_dom_sf"/>
</dbReference>